<protein>
    <recommendedName>
        <fullName evidence="3">Carbohydrate kinase PfkB domain-containing protein</fullName>
    </recommendedName>
</protein>
<dbReference type="AlphaFoldDB" id="X1VAE6"/>
<keyword evidence="1" id="KW-0808">Transferase</keyword>
<dbReference type="InterPro" id="IPR029056">
    <property type="entry name" value="Ribokinase-like"/>
</dbReference>
<evidence type="ECO:0000259" key="3">
    <source>
        <dbReference type="Pfam" id="PF00294"/>
    </source>
</evidence>
<keyword evidence="2" id="KW-0418">Kinase</keyword>
<dbReference type="Pfam" id="PF00294">
    <property type="entry name" value="PfkB"/>
    <property type="match status" value="1"/>
</dbReference>
<dbReference type="SUPFAM" id="SSF53613">
    <property type="entry name" value="Ribokinase-like"/>
    <property type="match status" value="1"/>
</dbReference>
<evidence type="ECO:0000313" key="4">
    <source>
        <dbReference type="EMBL" id="GAJ10186.1"/>
    </source>
</evidence>
<dbReference type="Gene3D" id="3.40.1190.20">
    <property type="match status" value="1"/>
</dbReference>
<organism evidence="4">
    <name type="scientific">marine sediment metagenome</name>
    <dbReference type="NCBI Taxonomy" id="412755"/>
    <lineage>
        <taxon>unclassified sequences</taxon>
        <taxon>metagenomes</taxon>
        <taxon>ecological metagenomes</taxon>
    </lineage>
</organism>
<dbReference type="EMBL" id="BARW01026869">
    <property type="protein sequence ID" value="GAJ10186.1"/>
    <property type="molecule type" value="Genomic_DNA"/>
</dbReference>
<reference evidence="4" key="1">
    <citation type="journal article" date="2014" name="Front. Microbiol.">
        <title>High frequency of phylogenetically diverse reductive dehalogenase-homologous genes in deep subseafloor sedimentary metagenomes.</title>
        <authorList>
            <person name="Kawai M."/>
            <person name="Futagami T."/>
            <person name="Toyoda A."/>
            <person name="Takaki Y."/>
            <person name="Nishi S."/>
            <person name="Hori S."/>
            <person name="Arai W."/>
            <person name="Tsubouchi T."/>
            <person name="Morono Y."/>
            <person name="Uchiyama I."/>
            <person name="Ito T."/>
            <person name="Fujiyama A."/>
            <person name="Inagaki F."/>
            <person name="Takami H."/>
        </authorList>
    </citation>
    <scope>NUCLEOTIDE SEQUENCE</scope>
    <source>
        <strain evidence="4">Expedition CK06-06</strain>
    </source>
</reference>
<evidence type="ECO:0000256" key="1">
    <source>
        <dbReference type="ARBA" id="ARBA00022679"/>
    </source>
</evidence>
<dbReference type="InterPro" id="IPR011611">
    <property type="entry name" value="PfkB_dom"/>
</dbReference>
<gene>
    <name evidence="4" type="ORF">S12H4_43729</name>
</gene>
<feature type="non-terminal residue" evidence="4">
    <location>
        <position position="1"/>
    </location>
</feature>
<sequence>SFYTGAMACARDLSFQDLETDEIDLAVISPNDPQAMAKYAAECQELGIPYLYDPSQQIVRLAGEDLREGLEGCGLLVVNDYEFELLREKTGLSAEAIQHTPARACVVTLGAEGSRIWAKGGIYDIPAVPPQRAGDPTGIGDAFRAGLIKGLALGLSWDLGARMGALAATYALEQTGPQSHRYTLADFVTRFREHFDDDQALDVLLRC</sequence>
<evidence type="ECO:0000256" key="2">
    <source>
        <dbReference type="ARBA" id="ARBA00022777"/>
    </source>
</evidence>
<accession>X1VAE6</accession>
<name>X1VAE6_9ZZZZ</name>
<dbReference type="PANTHER" id="PTHR10584">
    <property type="entry name" value="SUGAR KINASE"/>
    <property type="match status" value="1"/>
</dbReference>
<proteinExistence type="predicted"/>
<dbReference type="PANTHER" id="PTHR10584:SF166">
    <property type="entry name" value="RIBOKINASE"/>
    <property type="match status" value="1"/>
</dbReference>
<feature type="domain" description="Carbohydrate kinase PfkB" evidence="3">
    <location>
        <begin position="27"/>
        <end position="179"/>
    </location>
</feature>
<comment type="caution">
    <text evidence="4">The sequence shown here is derived from an EMBL/GenBank/DDBJ whole genome shotgun (WGS) entry which is preliminary data.</text>
</comment>
<dbReference type="GO" id="GO:0016301">
    <property type="term" value="F:kinase activity"/>
    <property type="evidence" value="ECO:0007669"/>
    <property type="project" value="UniProtKB-KW"/>
</dbReference>